<dbReference type="Pfam" id="PF05462">
    <property type="entry name" value="Dicty_CAR"/>
    <property type="match status" value="1"/>
</dbReference>
<feature type="transmembrane region" description="Helical" evidence="8">
    <location>
        <begin position="234"/>
        <end position="257"/>
    </location>
</feature>
<evidence type="ECO:0000256" key="7">
    <source>
        <dbReference type="ARBA" id="ARBA00023224"/>
    </source>
</evidence>
<accession>A0A1R2BGR8</accession>
<feature type="transmembrane region" description="Helical" evidence="8">
    <location>
        <begin position="43"/>
        <end position="61"/>
    </location>
</feature>
<dbReference type="InterPro" id="IPR017981">
    <property type="entry name" value="GPCR_2-like_7TM"/>
</dbReference>
<dbReference type="InterPro" id="IPR022340">
    <property type="entry name" value="GPCR_GCR1_put"/>
</dbReference>
<feature type="transmembrane region" description="Helical" evidence="8">
    <location>
        <begin position="202"/>
        <end position="222"/>
    </location>
</feature>
<dbReference type="AlphaFoldDB" id="A0A1R2BGR8"/>
<keyword evidence="11" id="KW-1185">Reference proteome</keyword>
<evidence type="ECO:0000313" key="11">
    <source>
        <dbReference type="Proteomes" id="UP000187209"/>
    </source>
</evidence>
<dbReference type="GO" id="GO:0004930">
    <property type="term" value="F:G protein-coupled receptor activity"/>
    <property type="evidence" value="ECO:0007669"/>
    <property type="project" value="UniProtKB-KW"/>
</dbReference>
<organism evidence="10 11">
    <name type="scientific">Stentor coeruleus</name>
    <dbReference type="NCBI Taxonomy" id="5963"/>
    <lineage>
        <taxon>Eukaryota</taxon>
        <taxon>Sar</taxon>
        <taxon>Alveolata</taxon>
        <taxon>Ciliophora</taxon>
        <taxon>Postciliodesmatophora</taxon>
        <taxon>Heterotrichea</taxon>
        <taxon>Heterotrichida</taxon>
        <taxon>Stentoridae</taxon>
        <taxon>Stentor</taxon>
    </lineage>
</organism>
<comment type="subcellular location">
    <subcellularLocation>
        <location evidence="1">Membrane</location>
        <topology evidence="1">Multi-pass membrane protein</topology>
    </subcellularLocation>
</comment>
<reference evidence="10 11" key="1">
    <citation type="submission" date="2016-11" db="EMBL/GenBank/DDBJ databases">
        <title>The macronuclear genome of Stentor coeruleus: a giant cell with tiny introns.</title>
        <authorList>
            <person name="Slabodnick M."/>
            <person name="Ruby J.G."/>
            <person name="Reiff S.B."/>
            <person name="Swart E.C."/>
            <person name="Gosai S."/>
            <person name="Prabakaran S."/>
            <person name="Witkowska E."/>
            <person name="Larue G.E."/>
            <person name="Fisher S."/>
            <person name="Freeman R.M."/>
            <person name="Gunawardena J."/>
            <person name="Chu W."/>
            <person name="Stover N.A."/>
            <person name="Gregory B.D."/>
            <person name="Nowacki M."/>
            <person name="Derisi J."/>
            <person name="Roy S.W."/>
            <person name="Marshall W.F."/>
            <person name="Sood P."/>
        </authorList>
    </citation>
    <scope>NUCLEOTIDE SEQUENCE [LARGE SCALE GENOMIC DNA]</scope>
    <source>
        <strain evidence="10">WM001</strain>
    </source>
</reference>
<keyword evidence="4" id="KW-0297">G-protein coupled receptor</keyword>
<dbReference type="SUPFAM" id="SSF81321">
    <property type="entry name" value="Family A G protein-coupled receptor-like"/>
    <property type="match status" value="1"/>
</dbReference>
<evidence type="ECO:0000256" key="3">
    <source>
        <dbReference type="ARBA" id="ARBA00022989"/>
    </source>
</evidence>
<feature type="domain" description="G-protein coupled receptors family 2 profile 2" evidence="9">
    <location>
        <begin position="12"/>
        <end position="255"/>
    </location>
</feature>
<feature type="transmembrane region" description="Helical" evidence="8">
    <location>
        <begin position="12"/>
        <end position="36"/>
    </location>
</feature>
<protein>
    <recommendedName>
        <fullName evidence="9">G-protein coupled receptors family 2 profile 2 domain-containing protein</fullName>
    </recommendedName>
</protein>
<name>A0A1R2BGR8_9CILI</name>
<evidence type="ECO:0000256" key="1">
    <source>
        <dbReference type="ARBA" id="ARBA00004141"/>
    </source>
</evidence>
<keyword evidence="2 8" id="KW-0812">Transmembrane</keyword>
<evidence type="ECO:0000313" key="10">
    <source>
        <dbReference type="EMBL" id="OMJ75958.1"/>
    </source>
</evidence>
<dbReference type="GO" id="GO:0005886">
    <property type="term" value="C:plasma membrane"/>
    <property type="evidence" value="ECO:0007669"/>
    <property type="project" value="TreeGrafter"/>
</dbReference>
<keyword evidence="3 8" id="KW-1133">Transmembrane helix</keyword>
<dbReference type="Gene3D" id="1.20.1070.10">
    <property type="entry name" value="Rhodopsin 7-helix transmembrane proteins"/>
    <property type="match status" value="1"/>
</dbReference>
<comment type="caution">
    <text evidence="10">The sequence shown here is derived from an EMBL/GenBank/DDBJ whole genome shotgun (WGS) entry which is preliminary data.</text>
</comment>
<dbReference type="GO" id="GO:0007166">
    <property type="term" value="P:cell surface receptor signaling pathway"/>
    <property type="evidence" value="ECO:0007669"/>
    <property type="project" value="InterPro"/>
</dbReference>
<dbReference type="PANTHER" id="PTHR23112:SF0">
    <property type="entry name" value="TRANSMEMBRANE PROTEIN 116"/>
    <property type="match status" value="1"/>
</dbReference>
<dbReference type="PRINTS" id="PR02000">
    <property type="entry name" value="GCR1PLANT"/>
</dbReference>
<feature type="transmembrane region" description="Helical" evidence="8">
    <location>
        <begin position="118"/>
        <end position="137"/>
    </location>
</feature>
<evidence type="ECO:0000259" key="9">
    <source>
        <dbReference type="PROSITE" id="PS50261"/>
    </source>
</evidence>
<evidence type="ECO:0000256" key="8">
    <source>
        <dbReference type="SAM" id="Phobius"/>
    </source>
</evidence>
<dbReference type="InterPro" id="IPR022343">
    <property type="entry name" value="GCR1-cAMP_receptor"/>
</dbReference>
<evidence type="ECO:0000256" key="5">
    <source>
        <dbReference type="ARBA" id="ARBA00023136"/>
    </source>
</evidence>
<feature type="transmembrane region" description="Helical" evidence="8">
    <location>
        <begin position="81"/>
        <end position="106"/>
    </location>
</feature>
<dbReference type="GO" id="GO:0007189">
    <property type="term" value="P:adenylate cyclase-activating G protein-coupled receptor signaling pathway"/>
    <property type="evidence" value="ECO:0007669"/>
    <property type="project" value="TreeGrafter"/>
</dbReference>
<dbReference type="Proteomes" id="UP000187209">
    <property type="component" value="Unassembled WGS sequence"/>
</dbReference>
<dbReference type="PANTHER" id="PTHR23112">
    <property type="entry name" value="G PROTEIN-COUPLED RECEPTOR 157-RELATED"/>
    <property type="match status" value="1"/>
</dbReference>
<sequence length="286" mass="33157">MGYEPYSARVGAFYTFFASNLISTIFCVFSVVIYLIAKPLRVYAFKLVFCLNLFDLLRSFIQLIPSIYLDIPDHLCMACGIIQTFSSFQCNYWTLVIAITIYKVIVEKKNNVDKDFPLWFWTGLISDLILVLIPIPLNLYGNVGGDCSLKTDLLGTVFKFIIFFGSGVLITFINFWIFYRIYKKLKSSNLKDDIDESHVKKLFYYPVILVLTAWPACILRIVESFEIYSTPLLYIAYLTWGLQGFFNSLAYTLTLPVKKYIISLFYRKKCSELTYTQLMNCSFQSK</sequence>
<proteinExistence type="predicted"/>
<feature type="transmembrane region" description="Helical" evidence="8">
    <location>
        <begin position="157"/>
        <end position="182"/>
    </location>
</feature>
<dbReference type="EMBL" id="MPUH01000659">
    <property type="protein sequence ID" value="OMJ75958.1"/>
    <property type="molecule type" value="Genomic_DNA"/>
</dbReference>
<keyword evidence="7" id="KW-0807">Transducer</keyword>
<dbReference type="PROSITE" id="PS50261">
    <property type="entry name" value="G_PROTEIN_RECEP_F2_4"/>
    <property type="match status" value="1"/>
</dbReference>
<keyword evidence="6" id="KW-0675">Receptor</keyword>
<evidence type="ECO:0000256" key="2">
    <source>
        <dbReference type="ARBA" id="ARBA00022692"/>
    </source>
</evidence>
<gene>
    <name evidence="10" type="ORF">SteCoe_24766</name>
</gene>
<evidence type="ECO:0000256" key="6">
    <source>
        <dbReference type="ARBA" id="ARBA00023170"/>
    </source>
</evidence>
<keyword evidence="5 8" id="KW-0472">Membrane</keyword>
<evidence type="ECO:0000256" key="4">
    <source>
        <dbReference type="ARBA" id="ARBA00023040"/>
    </source>
</evidence>
<dbReference type="PRINTS" id="PR02001">
    <property type="entry name" value="GCR1CAMPR"/>
</dbReference>